<dbReference type="KEGG" id="tum:CBW65_23795"/>
<keyword evidence="5 12" id="KW-0653">Protein transport</keyword>
<keyword evidence="8 12" id="KW-0472">Membrane</keyword>
<name>A0A1Y0ITE0_9BACL</name>
<comment type="similarity">
    <text evidence="11">In the N-terminal section; belongs to the SecD/SecF family. SecD subfamily.</text>
</comment>
<keyword evidence="3 12" id="KW-1003">Cell membrane</keyword>
<dbReference type="Gene3D" id="1.20.1640.10">
    <property type="entry name" value="Multidrug efflux transporter AcrB transmembrane domain"/>
    <property type="match status" value="1"/>
</dbReference>
<keyword evidence="6 12" id="KW-1133">Transmembrane helix</keyword>
<evidence type="ECO:0000256" key="12">
    <source>
        <dbReference type="HAMAP-Rule" id="MF_01464"/>
    </source>
</evidence>
<evidence type="ECO:0000256" key="3">
    <source>
        <dbReference type="ARBA" id="ARBA00022475"/>
    </source>
</evidence>
<evidence type="ECO:0000256" key="10">
    <source>
        <dbReference type="ARBA" id="ARBA00060856"/>
    </source>
</evidence>
<dbReference type="OrthoDB" id="9805019at2"/>
<evidence type="ECO:0000256" key="6">
    <source>
        <dbReference type="ARBA" id="ARBA00022989"/>
    </source>
</evidence>
<dbReference type="InterPro" id="IPR048634">
    <property type="entry name" value="SecD_SecF_C"/>
</dbReference>
<evidence type="ECO:0000256" key="8">
    <source>
        <dbReference type="ARBA" id="ARBA00023136"/>
    </source>
</evidence>
<evidence type="ECO:0000256" key="7">
    <source>
        <dbReference type="ARBA" id="ARBA00023010"/>
    </source>
</evidence>
<dbReference type="Pfam" id="PF02355">
    <property type="entry name" value="SecD_SecF_C"/>
    <property type="match status" value="1"/>
</dbReference>
<evidence type="ECO:0000259" key="13">
    <source>
        <dbReference type="Pfam" id="PF02355"/>
    </source>
</evidence>
<feature type="transmembrane region" description="Helical" evidence="12">
    <location>
        <begin position="275"/>
        <end position="298"/>
    </location>
</feature>
<feature type="transmembrane region" description="Helical" evidence="12">
    <location>
        <begin position="248"/>
        <end position="269"/>
    </location>
</feature>
<evidence type="ECO:0000256" key="4">
    <source>
        <dbReference type="ARBA" id="ARBA00022692"/>
    </source>
</evidence>
<dbReference type="HAMAP" id="MF_01464_B">
    <property type="entry name" value="SecF_B"/>
    <property type="match status" value="1"/>
</dbReference>
<dbReference type="GO" id="GO:0065002">
    <property type="term" value="P:intracellular protein transmembrane transport"/>
    <property type="evidence" value="ECO:0007669"/>
    <property type="project" value="UniProtKB-UniRule"/>
</dbReference>
<sequence length="306" mass="34365">MVVRRVERSEGRGCEVKFDIVKNRKWYFGFSILISIAGILIMLLMGLNLGTDFEAGSRVQFNVGQAFTEKEITEKFEANLKTIEVSAVQEIENYGAVVRIAKKITPEEENQINEYLNKNYKNAAPQISSIDPVVARELAEKAIYAILYASLGIILYMAVRFEYRFAIAGVISVLQVVLVVVSIFALFRFEIDITFIAAILTIVGYSIHDTIVIFDRIRENLKHYKVKTVSDLENLVNDSIWQTMARSINTVLTVVFSAGMLYLLGGAAIKHFSLALLIGLVTGAYSSIFIASQLWVAWKSRELKKA</sequence>
<evidence type="ECO:0000313" key="14">
    <source>
        <dbReference type="EMBL" id="ARU63707.1"/>
    </source>
</evidence>
<feature type="domain" description="Protein export membrane protein SecD/SecF C-terminal" evidence="13">
    <location>
        <begin position="120"/>
        <end position="300"/>
    </location>
</feature>
<dbReference type="InterPro" id="IPR005665">
    <property type="entry name" value="SecF_bac"/>
</dbReference>
<keyword evidence="4 12" id="KW-0812">Transmembrane</keyword>
<evidence type="ECO:0000256" key="9">
    <source>
        <dbReference type="ARBA" id="ARBA00059018"/>
    </source>
</evidence>
<dbReference type="Proteomes" id="UP000195437">
    <property type="component" value="Chromosome"/>
</dbReference>
<keyword evidence="15" id="KW-1185">Reference proteome</keyword>
<evidence type="ECO:0000256" key="5">
    <source>
        <dbReference type="ARBA" id="ARBA00022927"/>
    </source>
</evidence>
<dbReference type="PRINTS" id="PR01755">
    <property type="entry name" value="SECFTRNLCASE"/>
</dbReference>
<dbReference type="GO" id="GO:0005886">
    <property type="term" value="C:plasma membrane"/>
    <property type="evidence" value="ECO:0007669"/>
    <property type="project" value="UniProtKB-SubCell"/>
</dbReference>
<evidence type="ECO:0000256" key="2">
    <source>
        <dbReference type="ARBA" id="ARBA00022448"/>
    </source>
</evidence>
<keyword evidence="7 12" id="KW-0811">Translocation</keyword>
<dbReference type="InterPro" id="IPR055344">
    <property type="entry name" value="SecD_SecF_C_bact"/>
</dbReference>
<feature type="transmembrane region" description="Helical" evidence="12">
    <location>
        <begin position="26"/>
        <end position="47"/>
    </location>
</feature>
<reference evidence="15" key="1">
    <citation type="submission" date="2017-05" db="EMBL/GenBank/DDBJ databases">
        <authorList>
            <person name="Sung H."/>
        </authorList>
    </citation>
    <scope>NUCLEOTIDE SEQUENCE [LARGE SCALE GENOMIC DNA]</scope>
    <source>
        <strain evidence="15">AR23208</strain>
    </source>
</reference>
<dbReference type="InterPro" id="IPR022645">
    <property type="entry name" value="SecD/SecF_bac"/>
</dbReference>
<dbReference type="GO" id="GO:0006605">
    <property type="term" value="P:protein targeting"/>
    <property type="evidence" value="ECO:0007669"/>
    <property type="project" value="UniProtKB-UniRule"/>
</dbReference>
<dbReference type="GO" id="GO:0043952">
    <property type="term" value="P:protein transport by the Sec complex"/>
    <property type="evidence" value="ECO:0007669"/>
    <property type="project" value="UniProtKB-UniRule"/>
</dbReference>
<evidence type="ECO:0000256" key="1">
    <source>
        <dbReference type="ARBA" id="ARBA00004651"/>
    </source>
</evidence>
<evidence type="ECO:0000256" key="11">
    <source>
        <dbReference type="ARBA" id="ARBA00061053"/>
    </source>
</evidence>
<comment type="similarity">
    <text evidence="12">Belongs to the SecD/SecF family. SecF subfamily.</text>
</comment>
<dbReference type="InterPro" id="IPR022813">
    <property type="entry name" value="SecD/SecF_arch_bac"/>
</dbReference>
<dbReference type="FunFam" id="1.20.1640.10:FF:000024">
    <property type="entry name" value="Multifunctional fusion protein"/>
    <property type="match status" value="1"/>
</dbReference>
<protein>
    <recommendedName>
        <fullName evidence="12">Protein-export membrane protein SecF</fullName>
    </recommendedName>
</protein>
<feature type="transmembrane region" description="Helical" evidence="12">
    <location>
        <begin position="166"/>
        <end position="187"/>
    </location>
</feature>
<dbReference type="EMBL" id="CP021434">
    <property type="protein sequence ID" value="ARU63707.1"/>
    <property type="molecule type" value="Genomic_DNA"/>
</dbReference>
<comment type="subcellular location">
    <subcellularLocation>
        <location evidence="1 12">Cell membrane</location>
        <topology evidence="1 12">Multi-pass membrane protein</topology>
    </subcellularLocation>
</comment>
<dbReference type="AlphaFoldDB" id="A0A1Y0ITE0"/>
<accession>A0A1Y0ITE0</accession>
<comment type="subunit">
    <text evidence="12">Forms a complex with SecD. Part of the essential Sec protein translocation apparatus which comprises SecA, SecYEG and auxiliary proteins SecDF. Other proteins may also be involved.</text>
</comment>
<evidence type="ECO:0000313" key="15">
    <source>
        <dbReference type="Proteomes" id="UP000195437"/>
    </source>
</evidence>
<keyword evidence="2 12" id="KW-0813">Transport</keyword>
<dbReference type="PANTHER" id="PTHR30081:SF8">
    <property type="entry name" value="PROTEIN TRANSLOCASE SUBUNIT SECF"/>
    <property type="match status" value="1"/>
</dbReference>
<comment type="similarity">
    <text evidence="10">In the C-terminal section; belongs to the SecD/SecF family. SecF subfamily.</text>
</comment>
<dbReference type="NCBIfam" id="TIGR00916">
    <property type="entry name" value="2A0604s01"/>
    <property type="match status" value="1"/>
</dbReference>
<organism evidence="14 15">
    <name type="scientific">Tumebacillus avium</name>
    <dbReference type="NCBI Taxonomy" id="1903704"/>
    <lineage>
        <taxon>Bacteria</taxon>
        <taxon>Bacillati</taxon>
        <taxon>Bacillota</taxon>
        <taxon>Bacilli</taxon>
        <taxon>Bacillales</taxon>
        <taxon>Alicyclobacillaceae</taxon>
        <taxon>Tumebacillus</taxon>
    </lineage>
</organism>
<dbReference type="GO" id="GO:0015450">
    <property type="term" value="F:protein-transporting ATPase activity"/>
    <property type="evidence" value="ECO:0007669"/>
    <property type="project" value="InterPro"/>
</dbReference>
<gene>
    <name evidence="12" type="primary">secF</name>
    <name evidence="14" type="ORF">CBW65_23795</name>
</gene>
<feature type="transmembrane region" description="Helical" evidence="12">
    <location>
        <begin position="142"/>
        <end position="159"/>
    </location>
</feature>
<dbReference type="NCBIfam" id="TIGR00966">
    <property type="entry name" value="transloc_SecF"/>
    <property type="match status" value="1"/>
</dbReference>
<comment type="function">
    <text evidence="9 12">Part of the Sec protein translocase complex. Interacts with the SecYEG preprotein conducting channel. SecDF uses the proton motive force (PMF) to complete protein translocation after the ATP-dependent function of SecA.</text>
</comment>
<feature type="transmembrane region" description="Helical" evidence="12">
    <location>
        <begin position="193"/>
        <end position="214"/>
    </location>
</feature>
<dbReference type="SUPFAM" id="SSF82866">
    <property type="entry name" value="Multidrug efflux transporter AcrB transmembrane domain"/>
    <property type="match status" value="1"/>
</dbReference>
<dbReference type="PANTHER" id="PTHR30081">
    <property type="entry name" value="PROTEIN-EXPORT MEMBRANE PROTEIN SEC"/>
    <property type="match status" value="1"/>
</dbReference>
<proteinExistence type="inferred from homology"/>